<dbReference type="PANTHER" id="PTHR48090">
    <property type="entry name" value="UNDECAPRENYL-PHOSPHATE 4-DEOXY-4-FORMAMIDO-L-ARABINOSE TRANSFERASE-RELATED"/>
    <property type="match status" value="1"/>
</dbReference>
<feature type="transmembrane region" description="Helical" evidence="1">
    <location>
        <begin position="220"/>
        <end position="246"/>
    </location>
</feature>
<dbReference type="Proteomes" id="UP001138921">
    <property type="component" value="Unassembled WGS sequence"/>
</dbReference>
<accession>A0A9X1ABX6</accession>
<protein>
    <submittedName>
        <fullName evidence="3">Glycosyltransferase family 2 protein</fullName>
    </submittedName>
</protein>
<dbReference type="SUPFAM" id="SSF53448">
    <property type="entry name" value="Nucleotide-diphospho-sugar transferases"/>
    <property type="match status" value="1"/>
</dbReference>
<comment type="caution">
    <text evidence="3">The sequence shown here is derived from an EMBL/GenBank/DDBJ whole genome shotgun (WGS) entry which is preliminary data.</text>
</comment>
<name>A0A9X1ABX6_9HYPH</name>
<proteinExistence type="predicted"/>
<keyword evidence="4" id="KW-1185">Reference proteome</keyword>
<dbReference type="Gene3D" id="3.90.550.10">
    <property type="entry name" value="Spore Coat Polysaccharide Biosynthesis Protein SpsA, Chain A"/>
    <property type="match status" value="1"/>
</dbReference>
<gene>
    <name evidence="3" type="ORF">J1C56_15710</name>
</gene>
<keyword evidence="1" id="KW-1133">Transmembrane helix</keyword>
<dbReference type="GO" id="GO:0005886">
    <property type="term" value="C:plasma membrane"/>
    <property type="evidence" value="ECO:0007669"/>
    <property type="project" value="TreeGrafter"/>
</dbReference>
<reference evidence="3" key="2">
    <citation type="submission" date="2021-03" db="EMBL/GenBank/DDBJ databases">
        <authorList>
            <person name="Artuso I."/>
            <person name="Turrini P."/>
            <person name="Pirolo M."/>
            <person name="Lugli G.A."/>
            <person name="Ventura M."/>
            <person name="Visca P."/>
        </authorList>
    </citation>
    <scope>NUCLEOTIDE SEQUENCE</scope>
    <source>
        <strain evidence="3">LMG 26462</strain>
    </source>
</reference>
<dbReference type="Pfam" id="PF00535">
    <property type="entry name" value="Glycos_transf_2"/>
    <property type="match status" value="1"/>
</dbReference>
<dbReference type="InterPro" id="IPR050256">
    <property type="entry name" value="Glycosyltransferase_2"/>
</dbReference>
<organism evidence="3 4">
    <name type="scientific">Aminobacter anthyllidis</name>
    <dbReference type="NCBI Taxonomy" id="1035067"/>
    <lineage>
        <taxon>Bacteria</taxon>
        <taxon>Pseudomonadati</taxon>
        <taxon>Pseudomonadota</taxon>
        <taxon>Alphaproteobacteria</taxon>
        <taxon>Hyphomicrobiales</taxon>
        <taxon>Phyllobacteriaceae</taxon>
        <taxon>Aminobacter</taxon>
    </lineage>
</organism>
<dbReference type="RefSeq" id="WP_214390995.1">
    <property type="nucleotide sequence ID" value="NZ_JAFLWW010000004.1"/>
</dbReference>
<evidence type="ECO:0000259" key="2">
    <source>
        <dbReference type="Pfam" id="PF00535"/>
    </source>
</evidence>
<dbReference type="AlphaFoldDB" id="A0A9X1ABX6"/>
<evidence type="ECO:0000256" key="1">
    <source>
        <dbReference type="SAM" id="Phobius"/>
    </source>
</evidence>
<dbReference type="InterPro" id="IPR029044">
    <property type="entry name" value="Nucleotide-diphossugar_trans"/>
</dbReference>
<feature type="domain" description="Glycosyltransferase 2-like" evidence="2">
    <location>
        <begin position="5"/>
        <end position="140"/>
    </location>
</feature>
<dbReference type="PANTHER" id="PTHR48090:SF8">
    <property type="entry name" value="GLYCOSYLTRANSFERASE CSBB-RELATED"/>
    <property type="match status" value="1"/>
</dbReference>
<keyword evidence="1" id="KW-0472">Membrane</keyword>
<evidence type="ECO:0000313" key="4">
    <source>
        <dbReference type="Proteomes" id="UP001138921"/>
    </source>
</evidence>
<evidence type="ECO:0000313" key="3">
    <source>
        <dbReference type="EMBL" id="MBT1157044.1"/>
    </source>
</evidence>
<keyword evidence="1" id="KW-0812">Transmembrane</keyword>
<dbReference type="CDD" id="cd04187">
    <property type="entry name" value="DPM1_like_bac"/>
    <property type="match status" value="1"/>
</dbReference>
<feature type="transmembrane region" description="Helical" evidence="1">
    <location>
        <begin position="266"/>
        <end position="289"/>
    </location>
</feature>
<sequence>MTTRSIVFPIYRNQENIPSLLEAVSGFDALYQGDIQFIFVVDGSPDESGPLLVAALKPSRYDYKIVFHSRNFGSFTAIRTGLEHASGTYVAAMAADLQEPPELIVEFFSILERDGADVVFGQRTGRNDPLLNRFLSRTFWGAYRRLVLPSMPSGGVDIFACNRQVLSAILSIEEPNSSLVVQLFWVGFRREFVPYTRREREHGKSAWGIGRRFRYMMDSILSFTDLPIVLTLWAGVIGCLLSLLFAGVTVIARLFGHIDPAGYTSLVLLITGFGSASLAVQGILGCYLWRTVENTKTRPLRIISRVVDGKSK</sequence>
<dbReference type="EMBL" id="JAFLWW010000004">
    <property type="protein sequence ID" value="MBT1157044.1"/>
    <property type="molecule type" value="Genomic_DNA"/>
</dbReference>
<reference evidence="3" key="1">
    <citation type="journal article" date="2021" name="Microorganisms">
        <title>Phylogenomic Reconstruction and Metabolic Potential of the Genus Aminobacter.</title>
        <authorList>
            <person name="Artuso I."/>
            <person name="Turrini P."/>
            <person name="Pirolo M."/>
            <person name="Lugli G.A."/>
            <person name="Ventura M."/>
            <person name="Visca P."/>
        </authorList>
    </citation>
    <scope>NUCLEOTIDE SEQUENCE</scope>
    <source>
        <strain evidence="3">LMG 26462</strain>
    </source>
</reference>
<dbReference type="InterPro" id="IPR001173">
    <property type="entry name" value="Glyco_trans_2-like"/>
</dbReference>